<keyword evidence="3" id="KW-1185">Reference proteome</keyword>
<reference evidence="2 3" key="1">
    <citation type="submission" date="2021-06" db="EMBL/GenBank/DDBJ databases">
        <title>Caerostris extrusa draft genome.</title>
        <authorList>
            <person name="Kono N."/>
            <person name="Arakawa K."/>
        </authorList>
    </citation>
    <scope>NUCLEOTIDE SEQUENCE [LARGE SCALE GENOMIC DNA]</scope>
</reference>
<sequence>MTYIVDNFFFTRHYYKKSERNTASPNLTYFPFTEGVPQGMERKEKNNNKKNNEESRRFKSKRGGVGHGVKEVFAENRGAPAPSGFWGLLSKEFLG</sequence>
<feature type="compositionally biased region" description="Basic and acidic residues" evidence="1">
    <location>
        <begin position="40"/>
        <end position="57"/>
    </location>
</feature>
<evidence type="ECO:0000256" key="1">
    <source>
        <dbReference type="SAM" id="MobiDB-lite"/>
    </source>
</evidence>
<protein>
    <submittedName>
        <fullName evidence="2">Uncharacterized protein</fullName>
    </submittedName>
</protein>
<evidence type="ECO:0000313" key="3">
    <source>
        <dbReference type="Proteomes" id="UP001054945"/>
    </source>
</evidence>
<dbReference type="AlphaFoldDB" id="A0AAV4NRR5"/>
<gene>
    <name evidence="2" type="ORF">CEXT_415081</name>
</gene>
<comment type="caution">
    <text evidence="2">The sequence shown here is derived from an EMBL/GenBank/DDBJ whole genome shotgun (WGS) entry which is preliminary data.</text>
</comment>
<evidence type="ECO:0000313" key="2">
    <source>
        <dbReference type="EMBL" id="GIX87685.1"/>
    </source>
</evidence>
<name>A0AAV4NRR5_CAEEX</name>
<dbReference type="Proteomes" id="UP001054945">
    <property type="component" value="Unassembled WGS sequence"/>
</dbReference>
<proteinExistence type="predicted"/>
<feature type="region of interest" description="Disordered" evidence="1">
    <location>
        <begin position="35"/>
        <end position="64"/>
    </location>
</feature>
<dbReference type="EMBL" id="BPLR01003703">
    <property type="protein sequence ID" value="GIX87685.1"/>
    <property type="molecule type" value="Genomic_DNA"/>
</dbReference>
<organism evidence="2 3">
    <name type="scientific">Caerostris extrusa</name>
    <name type="common">Bark spider</name>
    <name type="synonym">Caerostris bankana</name>
    <dbReference type="NCBI Taxonomy" id="172846"/>
    <lineage>
        <taxon>Eukaryota</taxon>
        <taxon>Metazoa</taxon>
        <taxon>Ecdysozoa</taxon>
        <taxon>Arthropoda</taxon>
        <taxon>Chelicerata</taxon>
        <taxon>Arachnida</taxon>
        <taxon>Araneae</taxon>
        <taxon>Araneomorphae</taxon>
        <taxon>Entelegynae</taxon>
        <taxon>Araneoidea</taxon>
        <taxon>Araneidae</taxon>
        <taxon>Caerostris</taxon>
    </lineage>
</organism>
<accession>A0AAV4NRR5</accession>